<reference evidence="1" key="1">
    <citation type="submission" date="2015-07" db="EMBL/GenBank/DDBJ databases">
        <title>Draft Genome Sequences of Anaerolinea thermolimosa IMO-1, Bellilinea caldifistulae GOMI-1, Leptolinea tardivitalis YMTK-2, Levilinea saccharolytica KIBI-1,Longilinea arvoryzae KOME-1, Previously Described as Members of the Anaerolineaceae (Chloroflexi).</title>
        <authorList>
            <person name="Sekiguchi Y."/>
            <person name="Ohashi A."/>
            <person name="Matsuura N."/>
            <person name="Tourlousse M.D."/>
        </authorList>
    </citation>
    <scope>NUCLEOTIDE SEQUENCE [LARGE SCALE GENOMIC DNA]</scope>
    <source>
        <strain evidence="1">KOME-1</strain>
    </source>
</reference>
<sequence>MTPPKQPPLTLDEILARLNALADPRNVEGQRRFGIRPAHQLGISMPALRGLAKGRQRSHDLALQLWATRIHEARILASLVDDPQSITREQMEAWVQDFDSWDVCDQVCMNLFGEHPLGLEMARTWPHRPEEFVRRAGFVLMAVQAVHRRDLPDQSFQNYFPLMLEYANDERNFVRKAINWALRQIGKRNAALCQGAIQTAQQMLAIESPSARWIARDALRELEKPERIR</sequence>
<dbReference type="PANTHER" id="PTHR41291:SF1">
    <property type="entry name" value="DNA ALKYLATION REPAIR PROTEIN"/>
    <property type="match status" value="1"/>
</dbReference>
<dbReference type="SUPFAM" id="SSF48371">
    <property type="entry name" value="ARM repeat"/>
    <property type="match status" value="1"/>
</dbReference>
<protein>
    <submittedName>
        <fullName evidence="1">Predicted DNA alkylation repair enzyme</fullName>
    </submittedName>
</protein>
<organism evidence="1">
    <name type="scientific">Longilinea arvoryzae</name>
    <dbReference type="NCBI Taxonomy" id="360412"/>
    <lineage>
        <taxon>Bacteria</taxon>
        <taxon>Bacillati</taxon>
        <taxon>Chloroflexota</taxon>
        <taxon>Anaerolineae</taxon>
        <taxon>Anaerolineales</taxon>
        <taxon>Anaerolineaceae</taxon>
        <taxon>Longilinea</taxon>
    </lineage>
</organism>
<dbReference type="Gene3D" id="1.25.10.90">
    <property type="match status" value="1"/>
</dbReference>
<dbReference type="STRING" id="360412.LARV_03327"/>
<evidence type="ECO:0000313" key="1">
    <source>
        <dbReference type="EMBL" id="GAP15537.1"/>
    </source>
</evidence>
<dbReference type="Pfam" id="PF08713">
    <property type="entry name" value="DNA_alkylation"/>
    <property type="match status" value="1"/>
</dbReference>
<dbReference type="EMBL" id="DF967972">
    <property type="protein sequence ID" value="GAP15537.1"/>
    <property type="molecule type" value="Genomic_DNA"/>
</dbReference>
<evidence type="ECO:0000313" key="2">
    <source>
        <dbReference type="Proteomes" id="UP000055060"/>
    </source>
</evidence>
<gene>
    <name evidence="1" type="ORF">LARV_03327</name>
</gene>
<dbReference type="OrthoDB" id="9784740at2"/>
<name>A0A0S7BNI2_9CHLR</name>
<dbReference type="Proteomes" id="UP000055060">
    <property type="component" value="Unassembled WGS sequence"/>
</dbReference>
<dbReference type="RefSeq" id="WP_075074710.1">
    <property type="nucleotide sequence ID" value="NZ_DF967972.1"/>
</dbReference>
<dbReference type="PANTHER" id="PTHR41291">
    <property type="entry name" value="DNA ALKYLATION REPAIR PROTEIN"/>
    <property type="match status" value="1"/>
</dbReference>
<proteinExistence type="predicted"/>
<dbReference type="InterPro" id="IPR016024">
    <property type="entry name" value="ARM-type_fold"/>
</dbReference>
<dbReference type="CDD" id="cd06561">
    <property type="entry name" value="AlkD_like"/>
    <property type="match status" value="1"/>
</dbReference>
<dbReference type="AlphaFoldDB" id="A0A0S7BNI2"/>
<keyword evidence="2" id="KW-1185">Reference proteome</keyword>
<accession>A0A0S7BNI2</accession>
<dbReference type="InterPro" id="IPR014825">
    <property type="entry name" value="DNA_alkylation"/>
</dbReference>